<reference evidence="1" key="1">
    <citation type="submission" date="2021-06" db="EMBL/GenBank/DDBJ databases">
        <title>Comparative genomics, transcriptomics and evolutionary studies reveal genomic signatures of adaptation to plant cell wall in hemibiotrophic fungi.</title>
        <authorList>
            <consortium name="DOE Joint Genome Institute"/>
            <person name="Baroncelli R."/>
            <person name="Diaz J.F."/>
            <person name="Benocci T."/>
            <person name="Peng M."/>
            <person name="Battaglia E."/>
            <person name="Haridas S."/>
            <person name="Andreopoulos W."/>
            <person name="Labutti K."/>
            <person name="Pangilinan J."/>
            <person name="Floch G.L."/>
            <person name="Makela M.R."/>
            <person name="Henrissat B."/>
            <person name="Grigoriev I.V."/>
            <person name="Crouch J.A."/>
            <person name="De Vries R.P."/>
            <person name="Sukno S.A."/>
            <person name="Thon M.R."/>
        </authorList>
    </citation>
    <scope>NUCLEOTIDE SEQUENCE</scope>
    <source>
        <strain evidence="1">CBS 125086</strain>
    </source>
</reference>
<dbReference type="EMBL" id="JAHLJV010000020">
    <property type="protein sequence ID" value="KAK1594462.1"/>
    <property type="molecule type" value="Genomic_DNA"/>
</dbReference>
<evidence type="ECO:0000313" key="2">
    <source>
        <dbReference type="Proteomes" id="UP001230504"/>
    </source>
</evidence>
<keyword evidence="2" id="KW-1185">Reference proteome</keyword>
<dbReference type="Proteomes" id="UP001230504">
    <property type="component" value="Unassembled WGS sequence"/>
</dbReference>
<proteinExistence type="predicted"/>
<organism evidence="1 2">
    <name type="scientific">Colletotrichum navitas</name>
    <dbReference type="NCBI Taxonomy" id="681940"/>
    <lineage>
        <taxon>Eukaryota</taxon>
        <taxon>Fungi</taxon>
        <taxon>Dikarya</taxon>
        <taxon>Ascomycota</taxon>
        <taxon>Pezizomycotina</taxon>
        <taxon>Sordariomycetes</taxon>
        <taxon>Hypocreomycetidae</taxon>
        <taxon>Glomerellales</taxon>
        <taxon>Glomerellaceae</taxon>
        <taxon>Colletotrichum</taxon>
        <taxon>Colletotrichum graminicola species complex</taxon>
    </lineage>
</organism>
<dbReference type="GeneID" id="85435357"/>
<accession>A0AAD8Q3P8</accession>
<dbReference type="AlphaFoldDB" id="A0AAD8Q3P8"/>
<protein>
    <submittedName>
        <fullName evidence="1">Uncharacterized protein</fullName>
    </submittedName>
</protein>
<evidence type="ECO:0000313" key="1">
    <source>
        <dbReference type="EMBL" id="KAK1594462.1"/>
    </source>
</evidence>
<gene>
    <name evidence="1" type="ORF">LY79DRAFT_157643</name>
</gene>
<dbReference type="RefSeq" id="XP_060415645.1">
    <property type="nucleotide sequence ID" value="XM_060551117.1"/>
</dbReference>
<sequence length="177" mass="19845">MHVIEEAESRSCIRFGFGAENILLRPMENQCMTVASKSAARVRPNQFMRKRGQNQSCKCENRGLGYKGWQMEEEDKQNKTKQNKTAVIIRTDGQEGDRELTDTDDTTFAGETKRKCFTSCWEGGEAAMGGCENQGCLASSENISMRRVKNKAKGMKYVLCMACSCANLPISKIYLGR</sequence>
<comment type="caution">
    <text evidence="1">The sequence shown here is derived from an EMBL/GenBank/DDBJ whole genome shotgun (WGS) entry which is preliminary data.</text>
</comment>
<name>A0AAD8Q3P8_9PEZI</name>